<dbReference type="PANTHER" id="PTHR11003:SF333">
    <property type="entry name" value="TWIK FAMILY OF POTASSIUM CHANNELS PROTEIN 7"/>
    <property type="match status" value="1"/>
</dbReference>
<evidence type="ECO:0000259" key="9">
    <source>
        <dbReference type="Pfam" id="PF07885"/>
    </source>
</evidence>
<feature type="domain" description="Potassium channel" evidence="9">
    <location>
        <begin position="56"/>
        <end position="91"/>
    </location>
</feature>
<dbReference type="Proteomes" id="UP000271889">
    <property type="component" value="Unassembled WGS sequence"/>
</dbReference>
<sequence length="171" mass="20423">MYGNYLKLKHYIFVKRGGREKRREHVCEHCQRHGLGHDMHIIEEQRIPALLVLAILVLYTALGGVLMSKIEPWTFFTSFYWSFITMTTVSFNFYHIDFHVRFILRSVPHPFYINKDVFQVGFGDLMPRRDEYMYIILLYIILGQFSVRRTNLSFSGLFVLQKLNLTYNLIM</sequence>
<comment type="subcellular location">
    <subcellularLocation>
        <location evidence="1">Membrane</location>
        <topology evidence="1">Multi-pass membrane protein</topology>
    </subcellularLocation>
</comment>
<dbReference type="Gene3D" id="1.10.287.70">
    <property type="match status" value="1"/>
</dbReference>
<evidence type="ECO:0000256" key="3">
    <source>
        <dbReference type="ARBA" id="ARBA00022692"/>
    </source>
</evidence>
<keyword evidence="7" id="KW-0407">Ion channel</keyword>
<keyword evidence="2" id="KW-0813">Transport</keyword>
<evidence type="ECO:0000256" key="8">
    <source>
        <dbReference type="SAM" id="Phobius"/>
    </source>
</evidence>
<dbReference type="PANTHER" id="PTHR11003">
    <property type="entry name" value="POTASSIUM CHANNEL, SUBFAMILY K"/>
    <property type="match status" value="1"/>
</dbReference>
<evidence type="ECO:0000256" key="6">
    <source>
        <dbReference type="ARBA" id="ARBA00023136"/>
    </source>
</evidence>
<dbReference type="EMBL" id="UYRV01022917">
    <property type="protein sequence ID" value="VDK72651.1"/>
    <property type="molecule type" value="Genomic_DNA"/>
</dbReference>
<dbReference type="SUPFAM" id="SSF81324">
    <property type="entry name" value="Voltage-gated potassium channels"/>
    <property type="match status" value="1"/>
</dbReference>
<gene>
    <name evidence="10" type="ORF">CGOC_LOCUS6853</name>
</gene>
<evidence type="ECO:0000313" key="10">
    <source>
        <dbReference type="EMBL" id="VDK72651.1"/>
    </source>
</evidence>
<keyword evidence="4 8" id="KW-1133">Transmembrane helix</keyword>
<evidence type="ECO:0000256" key="5">
    <source>
        <dbReference type="ARBA" id="ARBA00023065"/>
    </source>
</evidence>
<dbReference type="GO" id="GO:0030322">
    <property type="term" value="P:stabilization of membrane potential"/>
    <property type="evidence" value="ECO:0007669"/>
    <property type="project" value="TreeGrafter"/>
</dbReference>
<keyword evidence="11" id="KW-1185">Reference proteome</keyword>
<proteinExistence type="predicted"/>
<dbReference type="GO" id="GO:0015271">
    <property type="term" value="F:outward rectifier potassium channel activity"/>
    <property type="evidence" value="ECO:0007669"/>
    <property type="project" value="TreeGrafter"/>
</dbReference>
<dbReference type="AlphaFoldDB" id="A0A3P6U769"/>
<evidence type="ECO:0000256" key="1">
    <source>
        <dbReference type="ARBA" id="ARBA00004141"/>
    </source>
</evidence>
<dbReference type="InterPro" id="IPR003280">
    <property type="entry name" value="2pore_dom_K_chnl"/>
</dbReference>
<evidence type="ECO:0000313" key="11">
    <source>
        <dbReference type="Proteomes" id="UP000271889"/>
    </source>
</evidence>
<protein>
    <recommendedName>
        <fullName evidence="9">Potassium channel domain-containing protein</fullName>
    </recommendedName>
</protein>
<dbReference type="GO" id="GO:0022841">
    <property type="term" value="F:potassium ion leak channel activity"/>
    <property type="evidence" value="ECO:0007669"/>
    <property type="project" value="TreeGrafter"/>
</dbReference>
<reference evidence="10 11" key="1">
    <citation type="submission" date="2018-11" db="EMBL/GenBank/DDBJ databases">
        <authorList>
            <consortium name="Pathogen Informatics"/>
        </authorList>
    </citation>
    <scope>NUCLEOTIDE SEQUENCE [LARGE SCALE GENOMIC DNA]</scope>
</reference>
<dbReference type="OrthoDB" id="297496at2759"/>
<feature type="transmembrane region" description="Helical" evidence="8">
    <location>
        <begin position="47"/>
        <end position="67"/>
    </location>
</feature>
<organism evidence="10 11">
    <name type="scientific">Cylicostephanus goldi</name>
    <name type="common">Nematode worm</name>
    <dbReference type="NCBI Taxonomy" id="71465"/>
    <lineage>
        <taxon>Eukaryota</taxon>
        <taxon>Metazoa</taxon>
        <taxon>Ecdysozoa</taxon>
        <taxon>Nematoda</taxon>
        <taxon>Chromadorea</taxon>
        <taxon>Rhabditida</taxon>
        <taxon>Rhabditina</taxon>
        <taxon>Rhabditomorpha</taxon>
        <taxon>Strongyloidea</taxon>
        <taxon>Strongylidae</taxon>
        <taxon>Cylicostephanus</taxon>
    </lineage>
</organism>
<dbReference type="Pfam" id="PF07885">
    <property type="entry name" value="Ion_trans_2"/>
    <property type="match status" value="1"/>
</dbReference>
<evidence type="ECO:0000256" key="7">
    <source>
        <dbReference type="ARBA" id="ARBA00023303"/>
    </source>
</evidence>
<feature type="transmembrane region" description="Helical" evidence="8">
    <location>
        <begin position="79"/>
        <end position="96"/>
    </location>
</feature>
<keyword evidence="6 8" id="KW-0472">Membrane</keyword>
<dbReference type="InterPro" id="IPR013099">
    <property type="entry name" value="K_chnl_dom"/>
</dbReference>
<dbReference type="GO" id="GO:0005886">
    <property type="term" value="C:plasma membrane"/>
    <property type="evidence" value="ECO:0007669"/>
    <property type="project" value="TreeGrafter"/>
</dbReference>
<evidence type="ECO:0000256" key="2">
    <source>
        <dbReference type="ARBA" id="ARBA00022448"/>
    </source>
</evidence>
<accession>A0A3P6U769</accession>
<keyword evidence="3 8" id="KW-0812">Transmembrane</keyword>
<name>A0A3P6U769_CYLGO</name>
<evidence type="ECO:0000256" key="4">
    <source>
        <dbReference type="ARBA" id="ARBA00022989"/>
    </source>
</evidence>
<keyword evidence="5" id="KW-0406">Ion transport</keyword>